<evidence type="ECO:0000313" key="3">
    <source>
        <dbReference type="Proteomes" id="UP000499080"/>
    </source>
</evidence>
<sequence>MLMELISKDITSDKASGEFSQHSGKLHINNFPYEVLQRILRYFSFGEIAKLRLVSKLFNRICGDVLNSEFYRLKTAVQVRYTYVKSQMPRRESSRRKHILSRENDIVETLHMRLALLNLTVGRHVERNHCCFFAGEVLDEVNRLLNYVKKTLYLNQPFKVTDELFDLSTMAVEYFKEHIEPTLPEVIYFSDFIGNSLTTPFKSSTCTATEINKVPKSQADPTPSLSELNDSLENTRRIVYRNRMNITTIKSSVRSLYQNIDNLESIVHQIKKEQNDCKEIDLPKNCLNELLFQLNQCSLMIDSFKSQLSKSQRISKLPSVKQAEVCSLNSEIVHPCRSTCESSNCLHISYTSVSDNYGDSNSLNCASTSQNVTFENIDNSNEFYNTDYESMASTSTVYNKRKENEDISENILKKRKT</sequence>
<feature type="domain" description="F-box" evidence="1">
    <location>
        <begin position="25"/>
        <end position="73"/>
    </location>
</feature>
<dbReference type="AlphaFoldDB" id="A0A4Y2HIA5"/>
<dbReference type="InterPro" id="IPR036047">
    <property type="entry name" value="F-box-like_dom_sf"/>
</dbReference>
<dbReference type="PANTHER" id="PTHR13252:SF1">
    <property type="entry name" value="DAMPENED, ISOFORM A"/>
    <property type="match status" value="1"/>
</dbReference>
<comment type="caution">
    <text evidence="2">The sequence shown here is derived from an EMBL/GenBank/DDBJ whole genome shotgun (WGS) entry which is preliminary data.</text>
</comment>
<dbReference type="PANTHER" id="PTHR13252">
    <property type="entry name" value="F-BOX ONLY PROTEIN 28"/>
    <property type="match status" value="1"/>
</dbReference>
<dbReference type="PROSITE" id="PS50181">
    <property type="entry name" value="FBOX"/>
    <property type="match status" value="1"/>
</dbReference>
<gene>
    <name evidence="2" type="primary">FBXO28_1</name>
    <name evidence="2" type="ORF">AVEN_86714_1</name>
</gene>
<evidence type="ECO:0000259" key="1">
    <source>
        <dbReference type="PROSITE" id="PS50181"/>
    </source>
</evidence>
<keyword evidence="3" id="KW-1185">Reference proteome</keyword>
<reference evidence="2 3" key="1">
    <citation type="journal article" date="2019" name="Sci. Rep.">
        <title>Orb-weaving spider Araneus ventricosus genome elucidates the spidroin gene catalogue.</title>
        <authorList>
            <person name="Kono N."/>
            <person name="Nakamura H."/>
            <person name="Ohtoshi R."/>
            <person name="Moran D.A.P."/>
            <person name="Shinohara A."/>
            <person name="Yoshida Y."/>
            <person name="Fujiwara M."/>
            <person name="Mori M."/>
            <person name="Tomita M."/>
            <person name="Arakawa K."/>
        </authorList>
    </citation>
    <scope>NUCLEOTIDE SEQUENCE [LARGE SCALE GENOMIC DNA]</scope>
</reference>
<name>A0A4Y2HIA5_ARAVE</name>
<dbReference type="EMBL" id="BGPR01001958">
    <property type="protein sequence ID" value="GBM65061.1"/>
    <property type="molecule type" value="Genomic_DNA"/>
</dbReference>
<organism evidence="2 3">
    <name type="scientific">Araneus ventricosus</name>
    <name type="common">Orbweaver spider</name>
    <name type="synonym">Epeira ventricosa</name>
    <dbReference type="NCBI Taxonomy" id="182803"/>
    <lineage>
        <taxon>Eukaryota</taxon>
        <taxon>Metazoa</taxon>
        <taxon>Ecdysozoa</taxon>
        <taxon>Arthropoda</taxon>
        <taxon>Chelicerata</taxon>
        <taxon>Arachnida</taxon>
        <taxon>Araneae</taxon>
        <taxon>Araneomorphae</taxon>
        <taxon>Entelegynae</taxon>
        <taxon>Araneoidea</taxon>
        <taxon>Araneidae</taxon>
        <taxon>Araneus</taxon>
    </lineage>
</organism>
<dbReference type="SUPFAM" id="SSF81383">
    <property type="entry name" value="F-box domain"/>
    <property type="match status" value="1"/>
</dbReference>
<dbReference type="InterPro" id="IPR001810">
    <property type="entry name" value="F-box_dom"/>
</dbReference>
<dbReference type="InterPro" id="IPR039719">
    <property type="entry name" value="FBXO28"/>
</dbReference>
<proteinExistence type="predicted"/>
<dbReference type="GO" id="GO:0003713">
    <property type="term" value="F:transcription coactivator activity"/>
    <property type="evidence" value="ECO:0007669"/>
    <property type="project" value="TreeGrafter"/>
</dbReference>
<evidence type="ECO:0000313" key="2">
    <source>
        <dbReference type="EMBL" id="GBM65061.1"/>
    </source>
</evidence>
<accession>A0A4Y2HIA5</accession>
<dbReference type="Proteomes" id="UP000499080">
    <property type="component" value="Unassembled WGS sequence"/>
</dbReference>
<dbReference type="GO" id="GO:0005634">
    <property type="term" value="C:nucleus"/>
    <property type="evidence" value="ECO:0007669"/>
    <property type="project" value="TreeGrafter"/>
</dbReference>
<dbReference type="Pfam" id="PF00646">
    <property type="entry name" value="F-box"/>
    <property type="match status" value="1"/>
</dbReference>
<protein>
    <submittedName>
        <fullName evidence="2">F-box only protein 28</fullName>
    </submittedName>
</protein>
<dbReference type="OrthoDB" id="6437083at2759"/>